<dbReference type="EMBL" id="BANB01000547">
    <property type="protein sequence ID" value="GAN77967.1"/>
    <property type="molecule type" value="Genomic_DNA"/>
</dbReference>
<dbReference type="InterPro" id="IPR032259">
    <property type="entry name" value="HIBYL-CoA-H"/>
</dbReference>
<keyword evidence="3 5" id="KW-0378">Hydrolase</keyword>
<dbReference type="RefSeq" id="WP_048862309.1">
    <property type="nucleotide sequence ID" value="NZ_BANB01000547.1"/>
</dbReference>
<dbReference type="NCBIfam" id="NF004127">
    <property type="entry name" value="PRK05617.1"/>
    <property type="match status" value="1"/>
</dbReference>
<dbReference type="OrthoDB" id="9790967at2"/>
<dbReference type="AlphaFoldDB" id="A0A0D6P8G9"/>
<sequence length="336" mass="35277">MDDSRDGIAAWREGRAGRIRLDRPAALNALDLPMVRAIAAAMEGFRDDPAVHLVVVDSAAPRAFCAGGDIRALRDDLVAGRTEAVDTFFREEYALDLAVAQFPKPWVALVDGACIGGGIGVSVHGSARVATEGAMFAMPETAIGLFPDIGASFFLPRMPGAIGFYLALTGARMKGADAVRAGFATHYVPREAMPGLAEALVRDGVAALAAHARALPPFGLAPHRAAIDRCFSAGSVPEILARLAAEDTDWARETTATLRAMSPSSLMWSHALLRAGAGRDLAACLRAELALAHAVTRHPDFLEGVRAMVVDKDRAPRWSPATVEAVDPAAIAALAG</sequence>
<dbReference type="EC" id="3.1.2.4" evidence="2"/>
<protein>
    <recommendedName>
        <fullName evidence="2">3-hydroxyisobutyryl-CoA hydrolase</fullName>
        <ecNumber evidence="2">3.1.2.4</ecNumber>
    </recommendedName>
</protein>
<evidence type="ECO:0000313" key="6">
    <source>
        <dbReference type="Proteomes" id="UP000032680"/>
    </source>
</evidence>
<evidence type="ECO:0000256" key="1">
    <source>
        <dbReference type="ARBA" id="ARBA00001709"/>
    </source>
</evidence>
<comment type="catalytic activity">
    <reaction evidence="1">
        <text>3-hydroxy-2-methylpropanoyl-CoA + H2O = 3-hydroxy-2-methylpropanoate + CoA + H(+)</text>
        <dbReference type="Rhea" id="RHEA:20888"/>
        <dbReference type="ChEBI" id="CHEBI:11805"/>
        <dbReference type="ChEBI" id="CHEBI:15377"/>
        <dbReference type="ChEBI" id="CHEBI:15378"/>
        <dbReference type="ChEBI" id="CHEBI:57287"/>
        <dbReference type="ChEBI" id="CHEBI:57340"/>
        <dbReference type="EC" id="3.1.2.4"/>
    </reaction>
</comment>
<organism evidence="5 6">
    <name type="scientific">Acidisphaera rubrifaciens HS-AP3</name>
    <dbReference type="NCBI Taxonomy" id="1231350"/>
    <lineage>
        <taxon>Bacteria</taxon>
        <taxon>Pseudomonadati</taxon>
        <taxon>Pseudomonadota</taxon>
        <taxon>Alphaproteobacteria</taxon>
        <taxon>Acetobacterales</taxon>
        <taxon>Acetobacteraceae</taxon>
        <taxon>Acidisphaera</taxon>
    </lineage>
</organism>
<gene>
    <name evidence="5" type="ORF">Asru_0547_04</name>
</gene>
<dbReference type="PANTHER" id="PTHR43176">
    <property type="entry name" value="3-HYDROXYISOBUTYRYL-COA HYDROLASE-RELATED"/>
    <property type="match status" value="1"/>
</dbReference>
<evidence type="ECO:0000256" key="3">
    <source>
        <dbReference type="ARBA" id="ARBA00022801"/>
    </source>
</evidence>
<keyword evidence="6" id="KW-1185">Reference proteome</keyword>
<evidence type="ECO:0000313" key="5">
    <source>
        <dbReference type="EMBL" id="GAN77967.1"/>
    </source>
</evidence>
<dbReference type="PANTHER" id="PTHR43176:SF3">
    <property type="entry name" value="3-HYDROXYISOBUTYRYL-COA HYDROLASE, MITOCHONDRIAL"/>
    <property type="match status" value="1"/>
</dbReference>
<dbReference type="CDD" id="cd06558">
    <property type="entry name" value="crotonase-like"/>
    <property type="match status" value="1"/>
</dbReference>
<dbReference type="Pfam" id="PF16113">
    <property type="entry name" value="ECH_2"/>
    <property type="match status" value="1"/>
</dbReference>
<comment type="caution">
    <text evidence="5">The sequence shown here is derived from an EMBL/GenBank/DDBJ whole genome shotgun (WGS) entry which is preliminary data.</text>
</comment>
<dbReference type="InterPro" id="IPR045004">
    <property type="entry name" value="ECH_dom"/>
</dbReference>
<name>A0A0D6P8G9_9PROT</name>
<reference evidence="5 6" key="1">
    <citation type="submission" date="2012-11" db="EMBL/GenBank/DDBJ databases">
        <title>Whole genome sequence of Acidisphaera rubrifaciens HS-AP3.</title>
        <authorList>
            <person name="Azuma Y."/>
            <person name="Higashiura N."/>
            <person name="Hirakawa H."/>
            <person name="Matsushita K."/>
        </authorList>
    </citation>
    <scope>NUCLEOTIDE SEQUENCE [LARGE SCALE GENOMIC DNA]</scope>
    <source>
        <strain evidence="5 6">HS-AP3</strain>
    </source>
</reference>
<dbReference type="InterPro" id="IPR029045">
    <property type="entry name" value="ClpP/crotonase-like_dom_sf"/>
</dbReference>
<evidence type="ECO:0000259" key="4">
    <source>
        <dbReference type="Pfam" id="PF16113"/>
    </source>
</evidence>
<feature type="domain" description="Enoyl-CoA hydratase/isomerase" evidence="4">
    <location>
        <begin position="17"/>
        <end position="333"/>
    </location>
</feature>
<proteinExistence type="predicted"/>
<dbReference type="Proteomes" id="UP000032680">
    <property type="component" value="Unassembled WGS sequence"/>
</dbReference>
<accession>A0A0D6P8G9</accession>
<evidence type="ECO:0000256" key="2">
    <source>
        <dbReference type="ARBA" id="ARBA00011915"/>
    </source>
</evidence>
<dbReference type="GO" id="GO:0003860">
    <property type="term" value="F:3-hydroxyisobutyryl-CoA hydrolase activity"/>
    <property type="evidence" value="ECO:0007669"/>
    <property type="project" value="UniProtKB-EC"/>
</dbReference>
<dbReference type="Gene3D" id="3.90.226.10">
    <property type="entry name" value="2-enoyl-CoA Hydratase, Chain A, domain 1"/>
    <property type="match status" value="1"/>
</dbReference>
<dbReference type="SUPFAM" id="SSF52096">
    <property type="entry name" value="ClpP/crotonase"/>
    <property type="match status" value="1"/>
</dbReference>
<dbReference type="GO" id="GO:0006574">
    <property type="term" value="P:L-valine catabolic process"/>
    <property type="evidence" value="ECO:0007669"/>
    <property type="project" value="TreeGrafter"/>
</dbReference>